<dbReference type="AlphaFoldDB" id="A0A3D8MDK1"/>
<dbReference type="EMBL" id="QRHA01000001">
    <property type="protein sequence ID" value="RDV28929.1"/>
    <property type="molecule type" value="Genomic_DNA"/>
</dbReference>
<evidence type="ECO:0000313" key="2">
    <source>
        <dbReference type="EMBL" id="RDV28929.1"/>
    </source>
</evidence>
<evidence type="ECO:0000313" key="3">
    <source>
        <dbReference type="Proteomes" id="UP000256561"/>
    </source>
</evidence>
<dbReference type="Proteomes" id="UP000256561">
    <property type="component" value="Unassembled WGS sequence"/>
</dbReference>
<keyword evidence="1" id="KW-1133">Transmembrane helix</keyword>
<evidence type="ECO:0000256" key="1">
    <source>
        <dbReference type="SAM" id="Phobius"/>
    </source>
</evidence>
<gene>
    <name evidence="2" type="ORF">DXV75_00205</name>
</gene>
<feature type="transmembrane region" description="Helical" evidence="1">
    <location>
        <begin position="63"/>
        <end position="85"/>
    </location>
</feature>
<feature type="transmembrane region" description="Helical" evidence="1">
    <location>
        <begin position="38"/>
        <end position="57"/>
    </location>
</feature>
<accession>A0A3D8MDK1</accession>
<protein>
    <submittedName>
        <fullName evidence="2">Uncharacterized protein</fullName>
    </submittedName>
</protein>
<name>A0A3D8MDK1_9ALTE</name>
<organism evidence="2 3">
    <name type="scientific">Alteromonas aestuariivivens</name>
    <dbReference type="NCBI Taxonomy" id="1938339"/>
    <lineage>
        <taxon>Bacteria</taxon>
        <taxon>Pseudomonadati</taxon>
        <taxon>Pseudomonadota</taxon>
        <taxon>Gammaproteobacteria</taxon>
        <taxon>Alteromonadales</taxon>
        <taxon>Alteromonadaceae</taxon>
        <taxon>Alteromonas/Salinimonas group</taxon>
        <taxon>Alteromonas</taxon>
    </lineage>
</organism>
<sequence>MVYLTFLIFGLILGFVEALVYRKVHYFVDAGTILREKFAKKVVISLGFFLVCAYAIFVDGNLLPLYVIAIVFTASMAGIVIYLMYEDNKRQHSE</sequence>
<keyword evidence="3" id="KW-1185">Reference proteome</keyword>
<proteinExistence type="predicted"/>
<keyword evidence="1" id="KW-0812">Transmembrane</keyword>
<feature type="transmembrane region" description="Helical" evidence="1">
    <location>
        <begin position="6"/>
        <end position="26"/>
    </location>
</feature>
<reference evidence="3" key="1">
    <citation type="submission" date="2018-08" db="EMBL/GenBank/DDBJ databases">
        <authorList>
            <person name="Zhang J."/>
            <person name="Du Z.-J."/>
        </authorList>
    </citation>
    <scope>NUCLEOTIDE SEQUENCE [LARGE SCALE GENOMIC DNA]</scope>
    <source>
        <strain evidence="3">KCTC 52655</strain>
    </source>
</reference>
<keyword evidence="1" id="KW-0472">Membrane</keyword>
<comment type="caution">
    <text evidence="2">The sequence shown here is derived from an EMBL/GenBank/DDBJ whole genome shotgun (WGS) entry which is preliminary data.</text>
</comment>